<evidence type="ECO:0000256" key="5">
    <source>
        <dbReference type="ARBA" id="ARBA00023136"/>
    </source>
</evidence>
<feature type="transmembrane region" description="Helical" evidence="6">
    <location>
        <begin position="130"/>
        <end position="155"/>
    </location>
</feature>
<dbReference type="PANTHER" id="PTHR23291:SF32">
    <property type="entry name" value="BAX INHIBITOR 1"/>
    <property type="match status" value="1"/>
</dbReference>
<dbReference type="OrthoDB" id="1277691at2759"/>
<comment type="caution">
    <text evidence="8">The sequence shown here is derived from an EMBL/GenBank/DDBJ whole genome shotgun (WGS) entry which is preliminary data.</text>
</comment>
<keyword evidence="3 6" id="KW-0812">Transmembrane</keyword>
<evidence type="ECO:0000256" key="1">
    <source>
        <dbReference type="ARBA" id="ARBA00004141"/>
    </source>
</evidence>
<feature type="transmembrane region" description="Helical" evidence="6">
    <location>
        <begin position="162"/>
        <end position="185"/>
    </location>
</feature>
<feature type="transmembrane region" description="Helical" evidence="6">
    <location>
        <begin position="73"/>
        <end position="91"/>
    </location>
</feature>
<comment type="similarity">
    <text evidence="2 6">Belongs to the BI1 family.</text>
</comment>
<proteinExistence type="inferred from homology"/>
<keyword evidence="4 6" id="KW-1133">Transmembrane helix</keyword>
<feature type="transmembrane region" description="Helical" evidence="6">
    <location>
        <begin position="48"/>
        <end position="67"/>
    </location>
</feature>
<dbReference type="EMBL" id="JANBPT010000264">
    <property type="protein sequence ID" value="KAJ1924592.1"/>
    <property type="molecule type" value="Genomic_DNA"/>
</dbReference>
<evidence type="ECO:0000256" key="4">
    <source>
        <dbReference type="ARBA" id="ARBA00022989"/>
    </source>
</evidence>
<dbReference type="AlphaFoldDB" id="A0A9W8A7L6"/>
<evidence type="ECO:0000256" key="6">
    <source>
        <dbReference type="RuleBase" id="RU004379"/>
    </source>
</evidence>
<accession>A0A9W8A7L6</accession>
<feature type="transmembrane region" description="Helical" evidence="6">
    <location>
        <begin position="103"/>
        <end position="124"/>
    </location>
</feature>
<sequence length="266" mass="29056">MSTSFSGGQGPGGNRPNGDGQDPPEYTYAAMAKTAPLSPTVQSHLSRVYTWLAFATGSASLGSYLYVAQYIQLPQLLAHLITLVSVLAVNGTPYQPNNQQSQLIRRGALLSAAFTQGNAIGFIVETALDVNPTIVTVALLATFAIFACFTLSALFNRSRAGLYLGGFLGSALSVLSLSSLAGLFWSGSQALFSFNLYIGLLVFSLFIVYDTQKLLYQTELGYFDDIGQALELFTDVFAVFTRILVIFLRQEDSQEDRRRNRRKRND</sequence>
<evidence type="ECO:0000256" key="2">
    <source>
        <dbReference type="ARBA" id="ARBA00010350"/>
    </source>
</evidence>
<protein>
    <submittedName>
        <fullName evidence="8">Inhibitor of apoptosis-promoting Bax1-related protein</fullName>
    </submittedName>
</protein>
<reference evidence="8" key="1">
    <citation type="submission" date="2022-07" db="EMBL/GenBank/DDBJ databases">
        <title>Phylogenomic reconstructions and comparative analyses of Kickxellomycotina fungi.</title>
        <authorList>
            <person name="Reynolds N.K."/>
            <person name="Stajich J.E."/>
            <person name="Barry K."/>
            <person name="Grigoriev I.V."/>
            <person name="Crous P."/>
            <person name="Smith M.E."/>
        </authorList>
    </citation>
    <scope>NUCLEOTIDE SEQUENCE</scope>
    <source>
        <strain evidence="8">RSA 861</strain>
    </source>
</reference>
<dbReference type="Pfam" id="PF01027">
    <property type="entry name" value="Bax1-I"/>
    <property type="match status" value="1"/>
</dbReference>
<comment type="subcellular location">
    <subcellularLocation>
        <location evidence="1">Membrane</location>
        <topology evidence="1">Multi-pass membrane protein</topology>
    </subcellularLocation>
</comment>
<dbReference type="PANTHER" id="PTHR23291">
    <property type="entry name" value="BAX INHIBITOR-RELATED"/>
    <property type="match status" value="1"/>
</dbReference>
<evidence type="ECO:0000256" key="3">
    <source>
        <dbReference type="ARBA" id="ARBA00022692"/>
    </source>
</evidence>
<feature type="region of interest" description="Disordered" evidence="7">
    <location>
        <begin position="1"/>
        <end position="25"/>
    </location>
</feature>
<evidence type="ECO:0000313" key="9">
    <source>
        <dbReference type="Proteomes" id="UP001150569"/>
    </source>
</evidence>
<dbReference type="GO" id="GO:0016020">
    <property type="term" value="C:membrane"/>
    <property type="evidence" value="ECO:0007669"/>
    <property type="project" value="UniProtKB-SubCell"/>
</dbReference>
<name>A0A9W8A7L6_9FUNG</name>
<evidence type="ECO:0000313" key="8">
    <source>
        <dbReference type="EMBL" id="KAJ1924592.1"/>
    </source>
</evidence>
<keyword evidence="5 6" id="KW-0472">Membrane</keyword>
<organism evidence="8 9">
    <name type="scientific">Tieghemiomyces parasiticus</name>
    <dbReference type="NCBI Taxonomy" id="78921"/>
    <lineage>
        <taxon>Eukaryota</taxon>
        <taxon>Fungi</taxon>
        <taxon>Fungi incertae sedis</taxon>
        <taxon>Zoopagomycota</taxon>
        <taxon>Kickxellomycotina</taxon>
        <taxon>Dimargaritomycetes</taxon>
        <taxon>Dimargaritales</taxon>
        <taxon>Dimargaritaceae</taxon>
        <taxon>Tieghemiomyces</taxon>
    </lineage>
</organism>
<dbReference type="InterPro" id="IPR006214">
    <property type="entry name" value="Bax_inhibitor_1-related"/>
</dbReference>
<keyword evidence="9" id="KW-1185">Reference proteome</keyword>
<gene>
    <name evidence="8" type="primary">BI-1_1</name>
    <name evidence="8" type="ORF">IWQ60_005101</name>
</gene>
<dbReference type="Proteomes" id="UP001150569">
    <property type="component" value="Unassembled WGS sequence"/>
</dbReference>
<evidence type="ECO:0000256" key="7">
    <source>
        <dbReference type="SAM" id="MobiDB-lite"/>
    </source>
</evidence>
<feature type="transmembrane region" description="Helical" evidence="6">
    <location>
        <begin position="191"/>
        <end position="209"/>
    </location>
</feature>